<dbReference type="SUPFAM" id="SSF53448">
    <property type="entry name" value="Nucleotide-diphospho-sugar transferases"/>
    <property type="match status" value="1"/>
</dbReference>
<dbReference type="InterPro" id="IPR001173">
    <property type="entry name" value="Glyco_trans_2-like"/>
</dbReference>
<evidence type="ECO:0000313" key="2">
    <source>
        <dbReference type="EMBL" id="OGZ66119.1"/>
    </source>
</evidence>
<sequence length="365" mass="42274">MEKNPLVTIFFLAHNYEKKIERAVQAIINQSYSNFEIIISDNQSTDNTQEVIRQIQNKNPNIVSRKNIPDINIDDFYDVNIKNASGATHRKPYDACLNHCNGCLNSGLAKGEFIIFCHQDDIYQKDIIKKEVDFLMAHPKVAGVFTLANIINADGNIVGKWKLPQELKKKNVHYFDEIFKAVLRHGNTFLLPPTFMARKEIFEKVGLFDDHGPFGCSTDLEMWLRILESSPIGILQENLIHWRNGGRGAKYNQFRTEESDFFKVVDYYLTDKGYINKIDKKSLRQYKYQKDFDNTLRAMNLLIKGDINQAKKIINASFSWKHFGAFFENIKIVRIKVLALKIILYIGLNFGLGEYLRKMFLALKV</sequence>
<gene>
    <name evidence="2" type="ORF">A3D34_03025</name>
</gene>
<dbReference type="Proteomes" id="UP000179183">
    <property type="component" value="Unassembled WGS sequence"/>
</dbReference>
<dbReference type="PANTHER" id="PTHR43685">
    <property type="entry name" value="GLYCOSYLTRANSFERASE"/>
    <property type="match status" value="1"/>
</dbReference>
<dbReference type="InterPro" id="IPR050834">
    <property type="entry name" value="Glycosyltransf_2"/>
</dbReference>
<protein>
    <recommendedName>
        <fullName evidence="1">Glycosyltransferase 2-like domain-containing protein</fullName>
    </recommendedName>
</protein>
<evidence type="ECO:0000313" key="3">
    <source>
        <dbReference type="Proteomes" id="UP000179183"/>
    </source>
</evidence>
<accession>A0A1G2HUN8</accession>
<comment type="caution">
    <text evidence="2">The sequence shown here is derived from an EMBL/GenBank/DDBJ whole genome shotgun (WGS) entry which is preliminary data.</text>
</comment>
<dbReference type="EMBL" id="MHOQ01000032">
    <property type="protein sequence ID" value="OGZ66119.1"/>
    <property type="molecule type" value="Genomic_DNA"/>
</dbReference>
<dbReference type="Gene3D" id="3.90.550.10">
    <property type="entry name" value="Spore Coat Polysaccharide Biosynthesis Protein SpsA, Chain A"/>
    <property type="match status" value="1"/>
</dbReference>
<name>A0A1G2HUN8_9BACT</name>
<dbReference type="Pfam" id="PF00535">
    <property type="entry name" value="Glycos_transf_2"/>
    <property type="match status" value="1"/>
</dbReference>
<reference evidence="2 3" key="1">
    <citation type="journal article" date="2016" name="Nat. Commun.">
        <title>Thousands of microbial genomes shed light on interconnected biogeochemical processes in an aquifer system.</title>
        <authorList>
            <person name="Anantharaman K."/>
            <person name="Brown C.T."/>
            <person name="Hug L.A."/>
            <person name="Sharon I."/>
            <person name="Castelle C.J."/>
            <person name="Probst A.J."/>
            <person name="Thomas B.C."/>
            <person name="Singh A."/>
            <person name="Wilkins M.J."/>
            <person name="Karaoz U."/>
            <person name="Brodie E.L."/>
            <person name="Williams K.H."/>
            <person name="Hubbard S.S."/>
            <person name="Banfield J.F."/>
        </authorList>
    </citation>
    <scope>NUCLEOTIDE SEQUENCE [LARGE SCALE GENOMIC DNA]</scope>
</reference>
<proteinExistence type="predicted"/>
<dbReference type="PANTHER" id="PTHR43685:SF2">
    <property type="entry name" value="GLYCOSYLTRANSFERASE 2-LIKE DOMAIN-CONTAINING PROTEIN"/>
    <property type="match status" value="1"/>
</dbReference>
<feature type="domain" description="Glycosyltransferase 2-like" evidence="1">
    <location>
        <begin position="9"/>
        <end position="62"/>
    </location>
</feature>
<dbReference type="AlphaFoldDB" id="A0A1G2HUN8"/>
<dbReference type="InterPro" id="IPR029044">
    <property type="entry name" value="Nucleotide-diphossugar_trans"/>
</dbReference>
<organism evidence="2 3">
    <name type="scientific">Candidatus Staskawiczbacteria bacterium RIFCSPHIGHO2_02_FULL_33_16</name>
    <dbReference type="NCBI Taxonomy" id="1802204"/>
    <lineage>
        <taxon>Bacteria</taxon>
        <taxon>Candidatus Staskawicziibacteriota</taxon>
    </lineage>
</organism>
<evidence type="ECO:0000259" key="1">
    <source>
        <dbReference type="Pfam" id="PF00535"/>
    </source>
</evidence>